<feature type="chain" id="PRO_5039098523" description="DUF3828 domain-containing protein" evidence="2">
    <location>
        <begin position="34"/>
        <end position="209"/>
    </location>
</feature>
<dbReference type="RefSeq" id="WP_119976735.1">
    <property type="nucleotide sequence ID" value="NZ_JBHSQA010000002.1"/>
</dbReference>
<accession>A0A3A5MH74</accession>
<gene>
    <name evidence="3" type="ORF">D6T64_21595</name>
</gene>
<evidence type="ECO:0000313" key="3">
    <source>
        <dbReference type="EMBL" id="RJT84741.1"/>
    </source>
</evidence>
<keyword evidence="2" id="KW-0732">Signal</keyword>
<dbReference type="Proteomes" id="UP000272015">
    <property type="component" value="Unassembled WGS sequence"/>
</dbReference>
<keyword evidence="4" id="KW-1185">Reference proteome</keyword>
<comment type="caution">
    <text evidence="3">The sequence shown here is derived from an EMBL/GenBank/DDBJ whole genome shotgun (WGS) entry which is preliminary data.</text>
</comment>
<sequence length="209" mass="22123">MTTYTSRSPRASRRLALIGLFSVGLLGVTACTAGESAPTASPEASVTPTPEALATGESAPPTSYEDAMTNSTAAAQEYLRVWAEIEVENPADSSAIDDVAIEQAARHVHELSERQASDGLVATGASSYQVLPESTVGEYSLGETSLPFSAATLVGCFDTSGSNFTHADGSVVQMQPIRSGLIRMVLVYLESEQRWMVKDFIDPDVVEPC</sequence>
<evidence type="ECO:0000313" key="4">
    <source>
        <dbReference type="Proteomes" id="UP000272015"/>
    </source>
</evidence>
<feature type="compositionally biased region" description="Polar residues" evidence="1">
    <location>
        <begin position="38"/>
        <end position="48"/>
    </location>
</feature>
<dbReference type="PROSITE" id="PS51257">
    <property type="entry name" value="PROKAR_LIPOPROTEIN"/>
    <property type="match status" value="1"/>
</dbReference>
<name>A0A3A5MH74_9MICO</name>
<protein>
    <recommendedName>
        <fullName evidence="5">DUF3828 domain-containing protein</fullName>
    </recommendedName>
</protein>
<dbReference type="EMBL" id="QZVS01000097">
    <property type="protein sequence ID" value="RJT84741.1"/>
    <property type="molecule type" value="Genomic_DNA"/>
</dbReference>
<feature type="region of interest" description="Disordered" evidence="1">
    <location>
        <begin position="35"/>
        <end position="68"/>
    </location>
</feature>
<evidence type="ECO:0000256" key="2">
    <source>
        <dbReference type="SAM" id="SignalP"/>
    </source>
</evidence>
<proteinExistence type="predicted"/>
<dbReference type="AlphaFoldDB" id="A0A3A5MH74"/>
<reference evidence="3 4" key="1">
    <citation type="submission" date="2018-09" db="EMBL/GenBank/DDBJ databases">
        <title>Novel species of Cryobacterium.</title>
        <authorList>
            <person name="Liu Q."/>
            <person name="Xin Y.-H."/>
        </authorList>
    </citation>
    <scope>NUCLEOTIDE SEQUENCE [LARGE SCALE GENOMIC DNA]</scope>
    <source>
        <strain evidence="3 4">Hh39</strain>
    </source>
</reference>
<evidence type="ECO:0008006" key="5">
    <source>
        <dbReference type="Google" id="ProtNLM"/>
    </source>
</evidence>
<organism evidence="3 4">
    <name type="scientific">Cryobacterium melibiosiphilum</name>
    <dbReference type="NCBI Taxonomy" id="995039"/>
    <lineage>
        <taxon>Bacteria</taxon>
        <taxon>Bacillati</taxon>
        <taxon>Actinomycetota</taxon>
        <taxon>Actinomycetes</taxon>
        <taxon>Micrococcales</taxon>
        <taxon>Microbacteriaceae</taxon>
        <taxon>Cryobacterium</taxon>
    </lineage>
</organism>
<evidence type="ECO:0000256" key="1">
    <source>
        <dbReference type="SAM" id="MobiDB-lite"/>
    </source>
</evidence>
<feature type="signal peptide" evidence="2">
    <location>
        <begin position="1"/>
        <end position="33"/>
    </location>
</feature>